<dbReference type="PANTHER" id="PTHR20883">
    <property type="entry name" value="PHYTANOYL-COA DIOXYGENASE DOMAIN CONTAINING 1"/>
    <property type="match status" value="1"/>
</dbReference>
<dbReference type="SUPFAM" id="SSF51197">
    <property type="entry name" value="Clavaminate synthase-like"/>
    <property type="match status" value="1"/>
</dbReference>
<sequence>MRATIPDRLGLGVPDAGNGLSARVAVARSRLVRWIAGSRAAGRVPSRLLTEDEIAAFRRDGFVTVPAITTAEELDTLRGAYDRLFEEARGWKDGSLFDLVDIDRGAGEARSPQLLNPSRFEPLLRDILFRANALAMSRQLLGSRAALVFEHAIRKPPKIGAATAWHQDEAFYAAYTNYRAITVWMPLQDVSPENGCMLYVPGSHRGPLLTHRSIGGDPRIHGLEALGVPVERAVPCPLPAGGATFHDCRTLHCAGPNLSAGPRRAYALGFGVRAPEHTLRHEHPWNAEKRTLRQERERQARGGLARLKAGAKQQIKALIR</sequence>
<comment type="caution">
    <text evidence="1">The sequence shown here is derived from an EMBL/GenBank/DDBJ whole genome shotgun (WGS) entry which is preliminary data.</text>
</comment>
<dbReference type="Pfam" id="PF05721">
    <property type="entry name" value="PhyH"/>
    <property type="match status" value="1"/>
</dbReference>
<dbReference type="InterPro" id="IPR008775">
    <property type="entry name" value="Phytyl_CoA_dOase-like"/>
</dbReference>
<gene>
    <name evidence="1" type="ORF">ABIC20_002241</name>
</gene>
<protein>
    <submittedName>
        <fullName evidence="1">Ectoine hydroxylase-related dioxygenase (Phytanoyl-CoA dioxygenase family)</fullName>
    </submittedName>
</protein>
<dbReference type="RefSeq" id="WP_053622301.1">
    <property type="nucleotide sequence ID" value="NZ_JAPTHG010000035.1"/>
</dbReference>
<proteinExistence type="predicted"/>
<dbReference type="Proteomes" id="UP001549119">
    <property type="component" value="Unassembled WGS sequence"/>
</dbReference>
<keyword evidence="1" id="KW-0223">Dioxygenase</keyword>
<dbReference type="Gene3D" id="2.60.120.620">
    <property type="entry name" value="q2cbj1_9rhob like domain"/>
    <property type="match status" value="1"/>
</dbReference>
<evidence type="ECO:0000313" key="1">
    <source>
        <dbReference type="EMBL" id="MET3864932.1"/>
    </source>
</evidence>
<keyword evidence="2" id="KW-1185">Reference proteome</keyword>
<reference evidence="1 2" key="1">
    <citation type="submission" date="2024-06" db="EMBL/GenBank/DDBJ databases">
        <title>Genomics of switchgrass bacterial isolates.</title>
        <authorList>
            <person name="Shade A."/>
        </authorList>
    </citation>
    <scope>NUCLEOTIDE SEQUENCE [LARGE SCALE GENOMIC DNA]</scope>
    <source>
        <strain evidence="1 2">PvP084</strain>
    </source>
</reference>
<evidence type="ECO:0000313" key="2">
    <source>
        <dbReference type="Proteomes" id="UP001549119"/>
    </source>
</evidence>
<name>A0ABV2NEM4_9HYPH</name>
<keyword evidence="1" id="KW-0560">Oxidoreductase</keyword>
<accession>A0ABV2NEM4</accession>
<dbReference type="EMBL" id="JBEPNW010000002">
    <property type="protein sequence ID" value="MET3864932.1"/>
    <property type="molecule type" value="Genomic_DNA"/>
</dbReference>
<dbReference type="GO" id="GO:0051213">
    <property type="term" value="F:dioxygenase activity"/>
    <property type="evidence" value="ECO:0007669"/>
    <property type="project" value="UniProtKB-KW"/>
</dbReference>
<organism evidence="1 2">
    <name type="scientific">Methylobacterium radiotolerans</name>
    <dbReference type="NCBI Taxonomy" id="31998"/>
    <lineage>
        <taxon>Bacteria</taxon>
        <taxon>Pseudomonadati</taxon>
        <taxon>Pseudomonadota</taxon>
        <taxon>Alphaproteobacteria</taxon>
        <taxon>Hyphomicrobiales</taxon>
        <taxon>Methylobacteriaceae</taxon>
        <taxon>Methylobacterium</taxon>
    </lineage>
</organism>
<dbReference type="PANTHER" id="PTHR20883:SF46">
    <property type="entry name" value="PHYTANOYL-COA HYDROXYLASE"/>
    <property type="match status" value="1"/>
</dbReference>